<comment type="caution">
    <text evidence="9">The sequence shown here is derived from an EMBL/GenBank/DDBJ whole genome shotgun (WGS) entry which is preliminary data.</text>
</comment>
<name>A0ABS4Q7S5_9NOCA</name>
<dbReference type="PROSITE" id="PS50075">
    <property type="entry name" value="CARRIER"/>
    <property type="match status" value="1"/>
</dbReference>
<gene>
    <name evidence="7" type="primary">acpP</name>
    <name evidence="9" type="ORF">BJ987_000645</name>
</gene>
<dbReference type="InterPro" id="IPR036736">
    <property type="entry name" value="ACP-like_sf"/>
</dbReference>
<keyword evidence="3 7" id="KW-0597">Phosphoprotein</keyword>
<keyword evidence="1 7" id="KW-0596">Phosphopantetheine</keyword>
<dbReference type="RefSeq" id="WP_209884536.1">
    <property type="nucleotide sequence ID" value="NZ_JAGGMR010000001.1"/>
</dbReference>
<evidence type="ECO:0000256" key="6">
    <source>
        <dbReference type="ARBA" id="ARBA00023160"/>
    </source>
</evidence>
<dbReference type="HAMAP" id="MF_01217">
    <property type="entry name" value="Acyl_carrier"/>
    <property type="match status" value="1"/>
</dbReference>
<dbReference type="Pfam" id="PF00550">
    <property type="entry name" value="PP-binding"/>
    <property type="match status" value="1"/>
</dbReference>
<keyword evidence="10" id="KW-1185">Reference proteome</keyword>
<proteinExistence type="inferred from homology"/>
<keyword evidence="5 7" id="KW-0443">Lipid metabolism</keyword>
<dbReference type="Gene3D" id="1.10.1200.10">
    <property type="entry name" value="ACP-like"/>
    <property type="match status" value="1"/>
</dbReference>
<dbReference type="InterPro" id="IPR009081">
    <property type="entry name" value="PP-bd_ACP"/>
</dbReference>
<dbReference type="PANTHER" id="PTHR20863">
    <property type="entry name" value="ACYL CARRIER PROTEIN"/>
    <property type="match status" value="1"/>
</dbReference>
<protein>
    <recommendedName>
        <fullName evidence="7">Acyl carrier protein</fullName>
        <shortName evidence="7">ACP</shortName>
    </recommendedName>
</protein>
<reference evidence="9 10" key="1">
    <citation type="submission" date="2021-03" db="EMBL/GenBank/DDBJ databases">
        <title>Sequencing the genomes of 1000 actinobacteria strains.</title>
        <authorList>
            <person name="Klenk H.-P."/>
        </authorList>
    </citation>
    <scope>NUCLEOTIDE SEQUENCE [LARGE SCALE GENOMIC DNA]</scope>
    <source>
        <strain evidence="9 10">DSM 45516</strain>
    </source>
</reference>
<keyword evidence="4 7" id="KW-0276">Fatty acid metabolism</keyword>
<comment type="pathway">
    <text evidence="7">Lipid metabolism; fatty acid biosynthesis.</text>
</comment>
<evidence type="ECO:0000256" key="4">
    <source>
        <dbReference type="ARBA" id="ARBA00022832"/>
    </source>
</evidence>
<keyword evidence="6 7" id="KW-0275">Fatty acid biosynthesis</keyword>
<evidence type="ECO:0000259" key="8">
    <source>
        <dbReference type="PROSITE" id="PS50075"/>
    </source>
</evidence>
<feature type="domain" description="Carrier" evidence="8">
    <location>
        <begin position="1"/>
        <end position="76"/>
    </location>
</feature>
<comment type="PTM">
    <text evidence="7">4'-phosphopantetheine is transferred from CoA to a specific serine of apo-ACP by AcpS. This modification is essential for activity because fatty acids are bound in thioester linkage to the sulfhydryl of the prosthetic group.</text>
</comment>
<evidence type="ECO:0000313" key="10">
    <source>
        <dbReference type="Proteomes" id="UP001519325"/>
    </source>
</evidence>
<evidence type="ECO:0000256" key="3">
    <source>
        <dbReference type="ARBA" id="ARBA00022553"/>
    </source>
</evidence>
<feature type="modified residue" description="O-(pantetheine 4'-phosphoryl)serine" evidence="7">
    <location>
        <position position="36"/>
    </location>
</feature>
<sequence length="77" mass="8587">MDTVEKIRVIVAEQSGRPLAEIGPYSDLRTDLGLDSLQLVEIFVRVEDQCAVRIPEKDTAGWRTVGDIVEYVVAKVN</sequence>
<keyword evidence="7" id="KW-0963">Cytoplasm</keyword>
<dbReference type="InterPro" id="IPR003231">
    <property type="entry name" value="ACP"/>
</dbReference>
<comment type="function">
    <text evidence="7">Carrier of the growing fatty acid chain in fatty acid biosynthesis.</text>
</comment>
<evidence type="ECO:0000256" key="2">
    <source>
        <dbReference type="ARBA" id="ARBA00022516"/>
    </source>
</evidence>
<dbReference type="PANTHER" id="PTHR20863:SF76">
    <property type="entry name" value="CARRIER DOMAIN-CONTAINING PROTEIN"/>
    <property type="match status" value="1"/>
</dbReference>
<comment type="similarity">
    <text evidence="7">Belongs to the acyl carrier protein (ACP) family.</text>
</comment>
<evidence type="ECO:0000256" key="7">
    <source>
        <dbReference type="HAMAP-Rule" id="MF_01217"/>
    </source>
</evidence>
<evidence type="ECO:0000256" key="5">
    <source>
        <dbReference type="ARBA" id="ARBA00023098"/>
    </source>
</evidence>
<comment type="subcellular location">
    <subcellularLocation>
        <location evidence="7">Cytoplasm</location>
    </subcellularLocation>
</comment>
<dbReference type="EMBL" id="JAGGMR010000001">
    <property type="protein sequence ID" value="MBP2187744.1"/>
    <property type="molecule type" value="Genomic_DNA"/>
</dbReference>
<evidence type="ECO:0000256" key="1">
    <source>
        <dbReference type="ARBA" id="ARBA00022450"/>
    </source>
</evidence>
<evidence type="ECO:0000313" key="9">
    <source>
        <dbReference type="EMBL" id="MBP2187744.1"/>
    </source>
</evidence>
<keyword evidence="2 7" id="KW-0444">Lipid biosynthesis</keyword>
<dbReference type="SUPFAM" id="SSF47336">
    <property type="entry name" value="ACP-like"/>
    <property type="match status" value="1"/>
</dbReference>
<dbReference type="Proteomes" id="UP001519325">
    <property type="component" value="Unassembled WGS sequence"/>
</dbReference>
<organism evidence="9 10">
    <name type="scientific">Nocardia goodfellowii</name>
    <dbReference type="NCBI Taxonomy" id="882446"/>
    <lineage>
        <taxon>Bacteria</taxon>
        <taxon>Bacillati</taxon>
        <taxon>Actinomycetota</taxon>
        <taxon>Actinomycetes</taxon>
        <taxon>Mycobacteriales</taxon>
        <taxon>Nocardiaceae</taxon>
        <taxon>Nocardia</taxon>
    </lineage>
</organism>
<accession>A0ABS4Q7S5</accession>